<accession>A0A9P7FQG3</accession>
<dbReference type="Proteomes" id="UP000717328">
    <property type="component" value="Unassembled WGS sequence"/>
</dbReference>
<dbReference type="Gene3D" id="3.80.10.10">
    <property type="entry name" value="Ribonuclease Inhibitor"/>
    <property type="match status" value="1"/>
</dbReference>
<keyword evidence="2" id="KW-1185">Reference proteome</keyword>
<reference evidence="1" key="2">
    <citation type="submission" date="2021-10" db="EMBL/GenBank/DDBJ databases">
        <title>Phylogenomics reveals ancestral predisposition of the termite-cultivated fungus Termitomyces towards a domesticated lifestyle.</title>
        <authorList>
            <person name="Auxier B."/>
            <person name="Grum-Grzhimaylo A."/>
            <person name="Cardenas M.E."/>
            <person name="Lodge J.D."/>
            <person name="Laessoe T."/>
            <person name="Pedersen O."/>
            <person name="Smith M.E."/>
            <person name="Kuyper T.W."/>
            <person name="Franco-Molano E.A."/>
            <person name="Baroni T.J."/>
            <person name="Aanen D.K."/>
        </authorList>
    </citation>
    <scope>NUCLEOTIDE SEQUENCE</scope>
    <source>
        <strain evidence="1">D49</strain>
    </source>
</reference>
<dbReference type="InterPro" id="IPR032675">
    <property type="entry name" value="LRR_dom_sf"/>
</dbReference>
<organism evidence="1 2">
    <name type="scientific">Sphagnurus paluster</name>
    <dbReference type="NCBI Taxonomy" id="117069"/>
    <lineage>
        <taxon>Eukaryota</taxon>
        <taxon>Fungi</taxon>
        <taxon>Dikarya</taxon>
        <taxon>Basidiomycota</taxon>
        <taxon>Agaricomycotina</taxon>
        <taxon>Agaricomycetes</taxon>
        <taxon>Agaricomycetidae</taxon>
        <taxon>Agaricales</taxon>
        <taxon>Tricholomatineae</taxon>
        <taxon>Lyophyllaceae</taxon>
        <taxon>Sphagnurus</taxon>
    </lineage>
</organism>
<dbReference type="AlphaFoldDB" id="A0A9P7FQG3"/>
<sequence length="276" mass="30858">MIRHLGSLPELQECGTLGIPETIPARELSKLFATADAMQFSHLRRLTLEAHCEVVKTVIQSLQRPLEYLDLRIADSSRLIPMSEIASLMTLFRHHTFTTTLKSFLFSGPPLVEEDCEAFELFAPLLALKVLEHVQINNRYMTRLQDEDLAAAAAAWPYLRELVFIAYVDSPTLTLAGLIPLVKQCPRLSRLGLPIRAIPFDLSILEPGMSSPLSFLGLQCSTVAAADAEDVARCLIQLFPQLSSLLCVQHANNPTARNWDMVADFVEKLLGRWISY</sequence>
<evidence type="ECO:0000313" key="2">
    <source>
        <dbReference type="Proteomes" id="UP000717328"/>
    </source>
</evidence>
<proteinExistence type="predicted"/>
<gene>
    <name evidence="1" type="ORF">H0H81_012390</name>
</gene>
<reference evidence="1" key="1">
    <citation type="submission" date="2021-02" db="EMBL/GenBank/DDBJ databases">
        <authorList>
            <person name="Nieuwenhuis M."/>
            <person name="Van De Peppel L.J.J."/>
        </authorList>
    </citation>
    <scope>NUCLEOTIDE SEQUENCE</scope>
    <source>
        <strain evidence="1">D49</strain>
    </source>
</reference>
<dbReference type="SUPFAM" id="SSF52047">
    <property type="entry name" value="RNI-like"/>
    <property type="match status" value="1"/>
</dbReference>
<comment type="caution">
    <text evidence="1">The sequence shown here is derived from an EMBL/GenBank/DDBJ whole genome shotgun (WGS) entry which is preliminary data.</text>
</comment>
<dbReference type="EMBL" id="JABCKI010006176">
    <property type="protein sequence ID" value="KAG5635119.1"/>
    <property type="molecule type" value="Genomic_DNA"/>
</dbReference>
<dbReference type="OrthoDB" id="3354475at2759"/>
<evidence type="ECO:0000313" key="1">
    <source>
        <dbReference type="EMBL" id="KAG5635119.1"/>
    </source>
</evidence>
<protein>
    <submittedName>
        <fullName evidence="1">Uncharacterized protein</fullName>
    </submittedName>
</protein>
<name>A0A9P7FQG3_9AGAR</name>